<dbReference type="SUPFAM" id="SSF48230">
    <property type="entry name" value="Chondroitin AC/alginate lyase"/>
    <property type="match status" value="1"/>
</dbReference>
<dbReference type="KEGG" id="app:CAP2UW1_3243"/>
<evidence type="ECO:0000256" key="3">
    <source>
        <dbReference type="ARBA" id="ARBA00022764"/>
    </source>
</evidence>
<feature type="region of interest" description="Disordered" evidence="5">
    <location>
        <begin position="383"/>
        <end position="404"/>
    </location>
</feature>
<dbReference type="Pfam" id="PF16889">
    <property type="entry name" value="Hepar_II_III_N"/>
    <property type="match status" value="1"/>
</dbReference>
<dbReference type="PANTHER" id="PTHR39210:SF1">
    <property type="entry name" value="HEPARIN-SULFATE LYASE"/>
    <property type="match status" value="1"/>
</dbReference>
<feature type="domain" description="Heparin-sulfate lyase N-terminal" evidence="7">
    <location>
        <begin position="153"/>
        <end position="294"/>
    </location>
</feature>
<proteinExistence type="predicted"/>
<evidence type="ECO:0000313" key="8">
    <source>
        <dbReference type="EMBL" id="ACV36512.1"/>
    </source>
</evidence>
<dbReference type="eggNOG" id="COG5360">
    <property type="taxonomic scope" value="Bacteria"/>
</dbReference>
<dbReference type="AlphaFoldDB" id="C7RVN9"/>
<dbReference type="InterPro" id="IPR008929">
    <property type="entry name" value="Chondroitin_lyas"/>
</dbReference>
<protein>
    <submittedName>
        <fullName evidence="8">Heparinase II/III family protein</fullName>
    </submittedName>
</protein>
<sequence length="554" mass="61960">MGIGRILLLLRTIRHLRTEQVLYRLYYRLAKPLVARLALAPIRVAVRRSWSEPWSAPLTSPRSHLTAGVFEFLGERGEVKEPSDWNSDKHAKLWLYNLHYLDDLNAVDADTRAEQQGWLIERWIHDNPSLTGNGWEPYTLSLRLVNLVKWCARQEQVPAEWLDSIARQAQALAAQEERHILANHLFANGKALTFAGTFLGGDSGSRCLHRGLGILDREIPEQFLADGGHFELSPMYHATLLWDLCDLLNLAQRSGLPELSERAPAWHGAIERGMAWLGHMCHPDGEIAFFNDATFGIAPRSAQITAYARALGCPGDEAVVRPLLLNHLVDTGYIVVELGSGGKALLDVANVGPDYQPGHAHADTLSFELSLFGERVLVNSGTSRYGEGAERQRQRSTSAHNTVEVDGEDSSEVWAGFRVARRARPIALEFWRDVWQDGERVVVRCSHDGYRRLSGSPIHRRQWEFRTGGLRVIDAITGGFRQAVSRFHLHPDVRVTGDRELRLAGGQVVRWSVTDGHAQMVPSTWHPGFGVSVSNQCIEVLFEGAAVVVDFDWA</sequence>
<dbReference type="InterPro" id="IPR012480">
    <property type="entry name" value="Hepar_II_III_C"/>
</dbReference>
<feature type="domain" description="Heparinase II/III-like C-terminal" evidence="6">
    <location>
        <begin position="325"/>
        <end position="530"/>
    </location>
</feature>
<dbReference type="EMBL" id="CP001715">
    <property type="protein sequence ID" value="ACV36512.1"/>
    <property type="molecule type" value="Genomic_DNA"/>
</dbReference>
<keyword evidence="2" id="KW-0732">Signal</keyword>
<evidence type="ECO:0000256" key="1">
    <source>
        <dbReference type="ARBA" id="ARBA00004418"/>
    </source>
</evidence>
<name>C7RVN9_ACCRE</name>
<dbReference type="HOGENOM" id="CLU_022012_3_0_4"/>
<dbReference type="PANTHER" id="PTHR39210">
    <property type="entry name" value="HEPARIN-SULFATE LYASE"/>
    <property type="match status" value="1"/>
</dbReference>
<keyword evidence="3" id="KW-0574">Periplasm</keyword>
<dbReference type="Gene3D" id="1.50.10.100">
    <property type="entry name" value="Chondroitin AC/alginate lyase"/>
    <property type="match status" value="1"/>
</dbReference>
<gene>
    <name evidence="8" type="ordered locus">CAP2UW1_3243</name>
</gene>
<dbReference type="GO" id="GO:0016829">
    <property type="term" value="F:lyase activity"/>
    <property type="evidence" value="ECO:0007669"/>
    <property type="project" value="UniProtKB-KW"/>
</dbReference>
<comment type="subcellular location">
    <subcellularLocation>
        <location evidence="1">Periplasm</location>
    </subcellularLocation>
</comment>
<accession>C7RVN9</accession>
<organism evidence="8">
    <name type="scientific">Accumulibacter regalis</name>
    <dbReference type="NCBI Taxonomy" id="522306"/>
    <lineage>
        <taxon>Bacteria</taxon>
        <taxon>Pseudomonadati</taxon>
        <taxon>Pseudomonadota</taxon>
        <taxon>Betaproteobacteria</taxon>
        <taxon>Candidatus Accumulibacter</taxon>
    </lineage>
</organism>
<reference evidence="8" key="2">
    <citation type="submission" date="2009-09" db="EMBL/GenBank/DDBJ databases">
        <title>Complete sequence of chromosome of Candidatus Accumulibacter phosphatis clade IIA str. UW-1.</title>
        <authorList>
            <consortium name="US DOE Joint Genome Institute"/>
            <person name="Martin H.G."/>
            <person name="Ivanova N."/>
            <person name="Kunin V."/>
            <person name="Warnecke F."/>
            <person name="Barry K."/>
            <person name="He S."/>
            <person name="Salamov A."/>
            <person name="Szeto E."/>
            <person name="Dalin E."/>
            <person name="Pangilinan J.L."/>
            <person name="Lapidus A."/>
            <person name="Lowry S."/>
            <person name="Kyrpides N.C."/>
            <person name="McMahon K.D."/>
            <person name="Hugenholtz P."/>
        </authorList>
    </citation>
    <scope>NUCLEOTIDE SEQUENCE [LARGE SCALE GENOMIC DNA]</scope>
    <source>
        <strain evidence="8">UW-1</strain>
    </source>
</reference>
<dbReference type="STRING" id="522306.CAP2UW1_3243"/>
<evidence type="ECO:0000256" key="4">
    <source>
        <dbReference type="ARBA" id="ARBA00023239"/>
    </source>
</evidence>
<dbReference type="InterPro" id="IPR031680">
    <property type="entry name" value="Hepar_II_III_N"/>
</dbReference>
<evidence type="ECO:0000256" key="2">
    <source>
        <dbReference type="ARBA" id="ARBA00022729"/>
    </source>
</evidence>
<dbReference type="Gene3D" id="2.70.98.70">
    <property type="match status" value="1"/>
</dbReference>
<evidence type="ECO:0000259" key="6">
    <source>
        <dbReference type="Pfam" id="PF07940"/>
    </source>
</evidence>
<evidence type="ECO:0000256" key="5">
    <source>
        <dbReference type="SAM" id="MobiDB-lite"/>
    </source>
</evidence>
<evidence type="ECO:0000259" key="7">
    <source>
        <dbReference type="Pfam" id="PF16889"/>
    </source>
</evidence>
<dbReference type="OrthoDB" id="9763014at2"/>
<reference evidence="8" key="1">
    <citation type="submission" date="2009-08" db="EMBL/GenBank/DDBJ databases">
        <authorList>
            <consortium name="US DOE Joint Genome Institute"/>
            <person name="Lucas S."/>
            <person name="Copeland A."/>
            <person name="Lapidus A."/>
            <person name="Glavina del Rio T."/>
            <person name="Dalin E."/>
            <person name="Tice H."/>
            <person name="Bruce D."/>
            <person name="Barry K."/>
            <person name="Pitluck S."/>
            <person name="Lowry S."/>
            <person name="Larimer F."/>
            <person name="Land M."/>
            <person name="Hauser L."/>
            <person name="Kyrpides N."/>
            <person name="Ivanova N."/>
            <person name="McMahon K.D."/>
            <person name="Hugenholtz P."/>
        </authorList>
    </citation>
    <scope>NUCLEOTIDE SEQUENCE</scope>
    <source>
        <strain evidence="8">UW-1</strain>
    </source>
</reference>
<keyword evidence="4" id="KW-0456">Lyase</keyword>
<dbReference type="GO" id="GO:0042597">
    <property type="term" value="C:periplasmic space"/>
    <property type="evidence" value="ECO:0007669"/>
    <property type="project" value="UniProtKB-SubCell"/>
</dbReference>
<dbReference type="Pfam" id="PF07940">
    <property type="entry name" value="Hepar_II_III_C"/>
    <property type="match status" value="1"/>
</dbReference>